<accession>A0AAD9FXM3</accession>
<proteinExistence type="predicted"/>
<sequence length="88" mass="9987">MYPNVCPNVSECVSECVRMCRIGLVMCRNVSSSEPSEPSGRYEPCLNIVDTTRKVDKPAERASSRETVWDIVGRVRFVWREYVGAESL</sequence>
<evidence type="ECO:0000313" key="2">
    <source>
        <dbReference type="Proteomes" id="UP001259832"/>
    </source>
</evidence>
<reference evidence="1" key="1">
    <citation type="submission" date="2023-08" db="EMBL/GenBank/DDBJ databases">
        <title>Reference Genome Resource for the Citrus Pathogen Phytophthora citrophthora.</title>
        <authorList>
            <person name="Moller H."/>
            <person name="Coetzee B."/>
            <person name="Rose L.J."/>
            <person name="Van Niekerk J.M."/>
        </authorList>
    </citation>
    <scope>NUCLEOTIDE SEQUENCE</scope>
    <source>
        <strain evidence="1">STE-U-9442</strain>
    </source>
</reference>
<gene>
    <name evidence="1" type="ORF">P3T76_016425</name>
</gene>
<organism evidence="1 2">
    <name type="scientific">Phytophthora citrophthora</name>
    <dbReference type="NCBI Taxonomy" id="4793"/>
    <lineage>
        <taxon>Eukaryota</taxon>
        <taxon>Sar</taxon>
        <taxon>Stramenopiles</taxon>
        <taxon>Oomycota</taxon>
        <taxon>Peronosporomycetes</taxon>
        <taxon>Peronosporales</taxon>
        <taxon>Peronosporaceae</taxon>
        <taxon>Phytophthora</taxon>
    </lineage>
</organism>
<name>A0AAD9FXM3_9STRA</name>
<dbReference type="EMBL" id="JASMQC010000130">
    <property type="protein sequence ID" value="KAK1928113.1"/>
    <property type="molecule type" value="Genomic_DNA"/>
</dbReference>
<dbReference type="Proteomes" id="UP001259832">
    <property type="component" value="Unassembled WGS sequence"/>
</dbReference>
<dbReference type="AlphaFoldDB" id="A0AAD9FXM3"/>
<evidence type="ECO:0000313" key="1">
    <source>
        <dbReference type="EMBL" id="KAK1928113.1"/>
    </source>
</evidence>
<keyword evidence="2" id="KW-1185">Reference proteome</keyword>
<protein>
    <submittedName>
        <fullName evidence="1">Uncharacterized protein</fullName>
    </submittedName>
</protein>
<comment type="caution">
    <text evidence="1">The sequence shown here is derived from an EMBL/GenBank/DDBJ whole genome shotgun (WGS) entry which is preliminary data.</text>
</comment>